<dbReference type="AlphaFoldDB" id="A0A4R1F037"/>
<keyword evidence="1" id="KW-0812">Transmembrane</keyword>
<proteinExistence type="predicted"/>
<feature type="transmembrane region" description="Helical" evidence="1">
    <location>
        <begin position="12"/>
        <end position="33"/>
    </location>
</feature>
<keyword evidence="1" id="KW-1133">Transmembrane helix</keyword>
<keyword evidence="1" id="KW-0472">Membrane</keyword>
<sequence>MNKLTLFKQIIFWLESIATLMILCFGIFLTIMLLAGGSNFLESITALFSFTWYLIKVAIQSFSKVPIVAISSLSGYLLYLGSLFYFAQSEKERKMLKFIIPSSFVAILLCAIGIAGAVMSGLANQGAGH</sequence>
<feature type="transmembrane region" description="Helical" evidence="1">
    <location>
        <begin position="98"/>
        <end position="123"/>
    </location>
</feature>
<evidence type="ECO:0000313" key="2">
    <source>
        <dbReference type="EMBL" id="TCJ87537.1"/>
    </source>
</evidence>
<organism evidence="2 3">
    <name type="scientific">Cocleimonas flava</name>
    <dbReference type="NCBI Taxonomy" id="634765"/>
    <lineage>
        <taxon>Bacteria</taxon>
        <taxon>Pseudomonadati</taxon>
        <taxon>Pseudomonadota</taxon>
        <taxon>Gammaproteobacteria</taxon>
        <taxon>Thiotrichales</taxon>
        <taxon>Thiotrichaceae</taxon>
        <taxon>Cocleimonas</taxon>
    </lineage>
</organism>
<gene>
    <name evidence="2" type="ORF">EV695_2048</name>
</gene>
<dbReference type="EMBL" id="SMFQ01000003">
    <property type="protein sequence ID" value="TCJ87537.1"/>
    <property type="molecule type" value="Genomic_DNA"/>
</dbReference>
<evidence type="ECO:0000313" key="3">
    <source>
        <dbReference type="Proteomes" id="UP000294887"/>
    </source>
</evidence>
<protein>
    <submittedName>
        <fullName evidence="2">Uncharacterized protein</fullName>
    </submittedName>
</protein>
<comment type="caution">
    <text evidence="2">The sequence shown here is derived from an EMBL/GenBank/DDBJ whole genome shotgun (WGS) entry which is preliminary data.</text>
</comment>
<reference evidence="2 3" key="1">
    <citation type="submission" date="2019-03" db="EMBL/GenBank/DDBJ databases">
        <title>Genomic Encyclopedia of Type Strains, Phase IV (KMG-IV): sequencing the most valuable type-strain genomes for metagenomic binning, comparative biology and taxonomic classification.</title>
        <authorList>
            <person name="Goeker M."/>
        </authorList>
    </citation>
    <scope>NUCLEOTIDE SEQUENCE [LARGE SCALE GENOMIC DNA]</scope>
    <source>
        <strain evidence="2 3">DSM 24830</strain>
    </source>
</reference>
<feature type="transmembrane region" description="Helical" evidence="1">
    <location>
        <begin position="65"/>
        <end position="86"/>
    </location>
</feature>
<accession>A0A4R1F037</accession>
<dbReference type="Proteomes" id="UP000294887">
    <property type="component" value="Unassembled WGS sequence"/>
</dbReference>
<name>A0A4R1F037_9GAMM</name>
<keyword evidence="3" id="KW-1185">Reference proteome</keyword>
<evidence type="ECO:0000256" key="1">
    <source>
        <dbReference type="SAM" id="Phobius"/>
    </source>
</evidence>
<dbReference type="RefSeq" id="WP_131905804.1">
    <property type="nucleotide sequence ID" value="NZ_BAAAFU010000004.1"/>
</dbReference>